<organism evidence="1 3">
    <name type="scientific">Puccinia graminis f. sp. tritici</name>
    <dbReference type="NCBI Taxonomy" id="56615"/>
    <lineage>
        <taxon>Eukaryota</taxon>
        <taxon>Fungi</taxon>
        <taxon>Dikarya</taxon>
        <taxon>Basidiomycota</taxon>
        <taxon>Pucciniomycotina</taxon>
        <taxon>Pucciniomycetes</taxon>
        <taxon>Pucciniales</taxon>
        <taxon>Pucciniaceae</taxon>
        <taxon>Puccinia</taxon>
    </lineage>
</organism>
<evidence type="ECO:0000313" key="4">
    <source>
        <dbReference type="Proteomes" id="UP000325313"/>
    </source>
</evidence>
<accession>A0A5B0P9A1</accession>
<dbReference type="EMBL" id="VDEP01000069">
    <property type="protein sequence ID" value="KAA1134317.1"/>
    <property type="molecule type" value="Genomic_DNA"/>
</dbReference>
<keyword evidence="3" id="KW-1185">Reference proteome</keyword>
<dbReference type="OrthoDB" id="2509786at2759"/>
<name>A0A5B0P9A1_PUCGR</name>
<dbReference type="Proteomes" id="UP000325313">
    <property type="component" value="Unassembled WGS sequence"/>
</dbReference>
<dbReference type="AlphaFoldDB" id="A0A5B0P9A1"/>
<evidence type="ECO:0000313" key="1">
    <source>
        <dbReference type="EMBL" id="KAA1097332.1"/>
    </source>
</evidence>
<sequence>MLSNSPSNSTISFCFSPDTSISSFTSCGSHLAVLGELVQCEEEYKAALRVPISLQNALAPLLDMKTTAHPIIQRDWYQEAEIGLILYLAGTSSASSEEQSASLCQYSLALEASLYAEENRKLAGQTKLSPTSIIKSIKNWWISS</sequence>
<dbReference type="EMBL" id="VSWC01000066">
    <property type="protein sequence ID" value="KAA1097332.1"/>
    <property type="molecule type" value="Genomic_DNA"/>
</dbReference>
<evidence type="ECO:0000313" key="2">
    <source>
        <dbReference type="EMBL" id="KAA1134317.1"/>
    </source>
</evidence>
<comment type="caution">
    <text evidence="1">The sequence shown here is derived from an EMBL/GenBank/DDBJ whole genome shotgun (WGS) entry which is preliminary data.</text>
</comment>
<protein>
    <submittedName>
        <fullName evidence="1">Uncharacterized protein</fullName>
    </submittedName>
</protein>
<reference evidence="3 4" key="1">
    <citation type="submission" date="2019-05" db="EMBL/GenBank/DDBJ databases">
        <title>Emergence of the Ug99 lineage of the wheat stem rust pathogen through somatic hybridization.</title>
        <authorList>
            <person name="Li F."/>
            <person name="Upadhyaya N.M."/>
            <person name="Sperschneider J."/>
            <person name="Matny O."/>
            <person name="Nguyen-Phuc H."/>
            <person name="Mago R."/>
            <person name="Raley C."/>
            <person name="Miller M.E."/>
            <person name="Silverstein K.A.T."/>
            <person name="Henningsen E."/>
            <person name="Hirsch C.D."/>
            <person name="Visser B."/>
            <person name="Pretorius Z.A."/>
            <person name="Steffenson B.J."/>
            <person name="Schwessinger B."/>
            <person name="Dodds P.N."/>
            <person name="Figueroa M."/>
        </authorList>
    </citation>
    <scope>NUCLEOTIDE SEQUENCE [LARGE SCALE GENOMIC DNA]</scope>
    <source>
        <strain evidence="1">21-0</strain>
        <strain evidence="2 4">Ug99</strain>
    </source>
</reference>
<proteinExistence type="predicted"/>
<evidence type="ECO:0000313" key="3">
    <source>
        <dbReference type="Proteomes" id="UP000324748"/>
    </source>
</evidence>
<dbReference type="Proteomes" id="UP000324748">
    <property type="component" value="Unassembled WGS sequence"/>
</dbReference>
<gene>
    <name evidence="1" type="ORF">PGT21_003189</name>
    <name evidence="2" type="ORF">PGTUg99_035150</name>
</gene>